<evidence type="ECO:0008006" key="3">
    <source>
        <dbReference type="Google" id="ProtNLM"/>
    </source>
</evidence>
<reference evidence="1 2" key="1">
    <citation type="submission" date="2018-03" db="EMBL/GenBank/DDBJ databases">
        <title>The ancient ancestry and fast evolution of plastids.</title>
        <authorList>
            <person name="Moore K.R."/>
            <person name="Magnabosco C."/>
            <person name="Momper L."/>
            <person name="Gold D.A."/>
            <person name="Bosak T."/>
            <person name="Fournier G.P."/>
        </authorList>
    </citation>
    <scope>NUCLEOTIDE SEQUENCE [LARGE SCALE GENOMIC DNA]</scope>
    <source>
        <strain evidence="1 2">CCALA 015</strain>
    </source>
</reference>
<name>A0ABX5F721_9CHRO</name>
<proteinExistence type="predicted"/>
<sequence length="94" mass="10027">MSTCEFTSKSTYESTLETPPIEVAVQPHANATEALHLVKELARRDPQFAAALSASDSPQNAADLAQCHGIDVTAAALWRQRGTLAHGGVPTWRG</sequence>
<dbReference type="RefSeq" id="WP_106221489.1">
    <property type="nucleotide sequence ID" value="NZ_PVWP01000006.1"/>
</dbReference>
<keyword evidence="2" id="KW-1185">Reference proteome</keyword>
<dbReference type="EMBL" id="PVWP01000006">
    <property type="protein sequence ID" value="PSB37352.1"/>
    <property type="molecule type" value="Genomic_DNA"/>
</dbReference>
<comment type="caution">
    <text evidence="1">The sequence shown here is derived from an EMBL/GenBank/DDBJ whole genome shotgun (WGS) entry which is preliminary data.</text>
</comment>
<dbReference type="Proteomes" id="UP000238218">
    <property type="component" value="Unassembled WGS sequence"/>
</dbReference>
<evidence type="ECO:0000313" key="1">
    <source>
        <dbReference type="EMBL" id="PSB37352.1"/>
    </source>
</evidence>
<protein>
    <recommendedName>
        <fullName evidence="3">Nif11 domain-containing protein</fullName>
    </recommendedName>
</protein>
<evidence type="ECO:0000313" key="2">
    <source>
        <dbReference type="Proteomes" id="UP000238218"/>
    </source>
</evidence>
<organism evidence="1 2">
    <name type="scientific">Aphanothece cf. minutissima CCALA 015</name>
    <dbReference type="NCBI Taxonomy" id="2107695"/>
    <lineage>
        <taxon>Bacteria</taxon>
        <taxon>Bacillati</taxon>
        <taxon>Cyanobacteriota</taxon>
        <taxon>Cyanophyceae</taxon>
        <taxon>Oscillatoriophycideae</taxon>
        <taxon>Chroococcales</taxon>
        <taxon>Aphanothecaceae</taxon>
        <taxon>Aphanothece</taxon>
    </lineage>
</organism>
<gene>
    <name evidence="1" type="ORF">C7B81_10445</name>
</gene>
<accession>A0ABX5F721</accession>